<dbReference type="AlphaFoldDB" id="L1JCF3"/>
<sequence>MIALGSNVGNRPQNIQSALKLLETNKCQVLATSFLYESPASYVTNQPSFVNAACKIATSHGPDELLKVLKVIEKEVGRQERFRWGPREVDLDILFYNHSVCRQVYENADRTLTIPHPRLCERDFVLGPMCDIEPGWIHPVQRKPVVSILKELLQSQKADRCTLSRIFPVKQSGSSRGSYTSIMGILNVTPDSFSDGNKFFDLQSALRQFKNMVAAGADVIDIGGQSTRPNAKYLEAEEELERVLPLIEAVRREGIDTLISIDTFHSAVAKKAIEAGADMINDVSGGLLDPKMLEVAAALHAPICLMHYRGNAASMQDLCNYPEDLVAAVASELRSQCNAALKAGVPKWNIIVDPGIGFAKTSEQSVAVLRDARRFQDLTSPFGDVVPRVPRVEELSLDRSFPLLIGPSRKSFIGSILEEKDAASERRLWGTAASCTAAVQQGANFLRVHDVKQMKDVAAIADAIYRRG</sequence>
<evidence type="ECO:0000313" key="17">
    <source>
        <dbReference type="EnsemblProtists" id="EKX45997"/>
    </source>
</evidence>
<dbReference type="EMBL" id="JH992996">
    <property type="protein sequence ID" value="EKX45997.1"/>
    <property type="molecule type" value="Genomic_DNA"/>
</dbReference>
<dbReference type="InterPro" id="IPR000489">
    <property type="entry name" value="Pterin-binding_dom"/>
</dbReference>
<evidence type="ECO:0000313" key="18">
    <source>
        <dbReference type="Proteomes" id="UP000011087"/>
    </source>
</evidence>
<evidence type="ECO:0000256" key="10">
    <source>
        <dbReference type="ARBA" id="ARBA00022777"/>
    </source>
</evidence>
<proteinExistence type="inferred from homology"/>
<protein>
    <recommendedName>
        <fullName evidence="15">Pterin-binding domain-containing protein</fullName>
    </recommendedName>
</protein>
<dbReference type="PROSITE" id="PS00794">
    <property type="entry name" value="HPPK"/>
    <property type="match status" value="1"/>
</dbReference>
<dbReference type="Gene3D" id="3.20.20.20">
    <property type="entry name" value="Dihydropteroate synthase-like"/>
    <property type="match status" value="1"/>
</dbReference>
<dbReference type="STRING" id="905079.L1JCF3"/>
<evidence type="ECO:0000256" key="6">
    <source>
        <dbReference type="ARBA" id="ARBA00009951"/>
    </source>
</evidence>
<dbReference type="HOGENOM" id="CLU_008023_2_1_1"/>
<evidence type="ECO:0000259" key="15">
    <source>
        <dbReference type="PROSITE" id="PS50972"/>
    </source>
</evidence>
<dbReference type="InterPro" id="IPR011005">
    <property type="entry name" value="Dihydropteroate_synth-like_sf"/>
</dbReference>
<dbReference type="InterPro" id="IPR000550">
    <property type="entry name" value="Hppk"/>
</dbReference>
<comment type="catalytic activity">
    <reaction evidence="2">
        <text>6-hydroxymethyl-7,8-dihydropterin + ATP = (7,8-dihydropterin-6-yl)methyl diphosphate + AMP + H(+)</text>
        <dbReference type="Rhea" id="RHEA:11412"/>
        <dbReference type="ChEBI" id="CHEBI:15378"/>
        <dbReference type="ChEBI" id="CHEBI:30616"/>
        <dbReference type="ChEBI" id="CHEBI:44841"/>
        <dbReference type="ChEBI" id="CHEBI:72950"/>
        <dbReference type="ChEBI" id="CHEBI:456215"/>
        <dbReference type="EC" id="2.7.6.3"/>
    </reaction>
</comment>
<dbReference type="Gene3D" id="3.30.70.560">
    <property type="entry name" value="7,8-Dihydro-6-hydroxymethylpterin-pyrophosphokinase HPPK"/>
    <property type="match status" value="1"/>
</dbReference>
<dbReference type="eggNOG" id="KOG2544">
    <property type="taxonomic scope" value="Eukaryota"/>
</dbReference>
<evidence type="ECO:0000256" key="11">
    <source>
        <dbReference type="ARBA" id="ARBA00022840"/>
    </source>
</evidence>
<dbReference type="PROSITE" id="PS50972">
    <property type="entry name" value="PTERIN_BINDING"/>
    <property type="match status" value="1"/>
</dbReference>
<dbReference type="EnsemblProtists" id="EKX45997">
    <property type="protein sequence ID" value="EKX45997"/>
    <property type="gene ID" value="GUITHDRAFT_157785"/>
</dbReference>
<dbReference type="OrthoDB" id="615426at2759"/>
<evidence type="ECO:0000256" key="7">
    <source>
        <dbReference type="ARBA" id="ARBA00022679"/>
    </source>
</evidence>
<reference evidence="16 18" key="1">
    <citation type="journal article" date="2012" name="Nature">
        <title>Algal genomes reveal evolutionary mosaicism and the fate of nucleomorphs.</title>
        <authorList>
            <consortium name="DOE Joint Genome Institute"/>
            <person name="Curtis B.A."/>
            <person name="Tanifuji G."/>
            <person name="Burki F."/>
            <person name="Gruber A."/>
            <person name="Irimia M."/>
            <person name="Maruyama S."/>
            <person name="Arias M.C."/>
            <person name="Ball S.G."/>
            <person name="Gile G.H."/>
            <person name="Hirakawa Y."/>
            <person name="Hopkins J.F."/>
            <person name="Kuo A."/>
            <person name="Rensing S.A."/>
            <person name="Schmutz J."/>
            <person name="Symeonidi A."/>
            <person name="Elias M."/>
            <person name="Eveleigh R.J."/>
            <person name="Herman E.K."/>
            <person name="Klute M.J."/>
            <person name="Nakayama T."/>
            <person name="Obornik M."/>
            <person name="Reyes-Prieto A."/>
            <person name="Armbrust E.V."/>
            <person name="Aves S.J."/>
            <person name="Beiko R.G."/>
            <person name="Coutinho P."/>
            <person name="Dacks J.B."/>
            <person name="Durnford D.G."/>
            <person name="Fast N.M."/>
            <person name="Green B.R."/>
            <person name="Grisdale C.J."/>
            <person name="Hempel F."/>
            <person name="Henrissat B."/>
            <person name="Hoppner M.P."/>
            <person name="Ishida K."/>
            <person name="Kim E."/>
            <person name="Koreny L."/>
            <person name="Kroth P.G."/>
            <person name="Liu Y."/>
            <person name="Malik S.B."/>
            <person name="Maier U.G."/>
            <person name="McRose D."/>
            <person name="Mock T."/>
            <person name="Neilson J.A."/>
            <person name="Onodera N.T."/>
            <person name="Poole A.M."/>
            <person name="Pritham E.J."/>
            <person name="Richards T.A."/>
            <person name="Rocap G."/>
            <person name="Roy S.W."/>
            <person name="Sarai C."/>
            <person name="Schaack S."/>
            <person name="Shirato S."/>
            <person name="Slamovits C.H."/>
            <person name="Spencer D.F."/>
            <person name="Suzuki S."/>
            <person name="Worden A.Z."/>
            <person name="Zauner S."/>
            <person name="Barry K."/>
            <person name="Bell C."/>
            <person name="Bharti A.K."/>
            <person name="Crow J.A."/>
            <person name="Grimwood J."/>
            <person name="Kramer R."/>
            <person name="Lindquist E."/>
            <person name="Lucas S."/>
            <person name="Salamov A."/>
            <person name="McFadden G.I."/>
            <person name="Lane C.E."/>
            <person name="Keeling P.J."/>
            <person name="Gray M.W."/>
            <person name="Grigoriev I.V."/>
            <person name="Archibald J.M."/>
        </authorList>
    </citation>
    <scope>NUCLEOTIDE SEQUENCE</scope>
    <source>
        <strain evidence="16 18">CCMP2712</strain>
    </source>
</reference>
<evidence type="ECO:0000256" key="4">
    <source>
        <dbReference type="ARBA" id="ARBA00004763"/>
    </source>
</evidence>
<dbReference type="RefSeq" id="XP_005832977.1">
    <property type="nucleotide sequence ID" value="XM_005832920.1"/>
</dbReference>
<organism evidence="16">
    <name type="scientific">Guillardia theta (strain CCMP2712)</name>
    <name type="common">Cryptophyte</name>
    <dbReference type="NCBI Taxonomy" id="905079"/>
    <lineage>
        <taxon>Eukaryota</taxon>
        <taxon>Cryptophyceae</taxon>
        <taxon>Pyrenomonadales</taxon>
        <taxon>Geminigeraceae</taxon>
        <taxon>Guillardia</taxon>
    </lineage>
</organism>
<keyword evidence="9" id="KW-0547">Nucleotide-binding</keyword>
<dbReference type="GO" id="GO:0016301">
    <property type="term" value="F:kinase activity"/>
    <property type="evidence" value="ECO:0007669"/>
    <property type="project" value="UniProtKB-KW"/>
</dbReference>
<keyword evidence="13" id="KW-0289">Folate biosynthesis</keyword>
<keyword evidence="11" id="KW-0067">ATP-binding</keyword>
<dbReference type="KEGG" id="gtt:GUITHDRAFT_157785"/>
<name>L1JCF3_GUITC</name>
<dbReference type="NCBIfam" id="TIGR01496">
    <property type="entry name" value="DHPS"/>
    <property type="match status" value="1"/>
</dbReference>
<dbReference type="CDD" id="cd00483">
    <property type="entry name" value="HPPK"/>
    <property type="match status" value="1"/>
</dbReference>
<dbReference type="GO" id="GO:0005524">
    <property type="term" value="F:ATP binding"/>
    <property type="evidence" value="ECO:0007669"/>
    <property type="project" value="UniProtKB-KW"/>
</dbReference>
<dbReference type="Proteomes" id="UP000011087">
    <property type="component" value="Unassembled WGS sequence"/>
</dbReference>
<keyword evidence="12" id="KW-0460">Magnesium</keyword>
<dbReference type="GO" id="GO:0003848">
    <property type="term" value="F:2-amino-4-hydroxy-6-hydroxymethyldihydropteridine diphosphokinase activity"/>
    <property type="evidence" value="ECO:0007669"/>
    <property type="project" value="UniProtKB-EC"/>
</dbReference>
<evidence type="ECO:0000256" key="14">
    <source>
        <dbReference type="ARBA" id="ARBA00023268"/>
    </source>
</evidence>
<dbReference type="PaxDb" id="55529-EKX45997"/>
<dbReference type="GO" id="GO:0046872">
    <property type="term" value="F:metal ion binding"/>
    <property type="evidence" value="ECO:0007669"/>
    <property type="project" value="UniProtKB-KW"/>
</dbReference>
<dbReference type="GeneID" id="17302792"/>
<dbReference type="PROSITE" id="PS00793">
    <property type="entry name" value="DHPS_2"/>
    <property type="match status" value="1"/>
</dbReference>
<gene>
    <name evidence="16" type="ORF">GUITHDRAFT_157785</name>
</gene>
<dbReference type="InterPro" id="IPR045031">
    <property type="entry name" value="DHP_synth-like"/>
</dbReference>
<evidence type="ECO:0000256" key="1">
    <source>
        <dbReference type="ARBA" id="ARBA00000012"/>
    </source>
</evidence>
<keyword evidence="14" id="KW-0511">Multifunctional enzyme</keyword>
<keyword evidence="18" id="KW-1185">Reference proteome</keyword>
<dbReference type="InterPro" id="IPR006390">
    <property type="entry name" value="DHP_synth_dom"/>
</dbReference>
<evidence type="ECO:0000256" key="12">
    <source>
        <dbReference type="ARBA" id="ARBA00022842"/>
    </source>
</evidence>
<dbReference type="GO" id="GO:0046656">
    <property type="term" value="P:folic acid biosynthetic process"/>
    <property type="evidence" value="ECO:0007669"/>
    <property type="project" value="UniProtKB-KW"/>
</dbReference>
<evidence type="ECO:0000256" key="2">
    <source>
        <dbReference type="ARBA" id="ARBA00000198"/>
    </source>
</evidence>
<comment type="catalytic activity">
    <reaction evidence="1">
        <text>(7,8-dihydropterin-6-yl)methyl diphosphate + 4-aminobenzoate = 7,8-dihydropteroate + diphosphate</text>
        <dbReference type="Rhea" id="RHEA:19949"/>
        <dbReference type="ChEBI" id="CHEBI:17836"/>
        <dbReference type="ChEBI" id="CHEBI:17839"/>
        <dbReference type="ChEBI" id="CHEBI:33019"/>
        <dbReference type="ChEBI" id="CHEBI:72950"/>
        <dbReference type="EC" id="2.5.1.15"/>
    </reaction>
</comment>
<dbReference type="GO" id="GO:0004156">
    <property type="term" value="F:dihydropteroate synthase activity"/>
    <property type="evidence" value="ECO:0007669"/>
    <property type="project" value="UniProtKB-EC"/>
</dbReference>
<dbReference type="FunFam" id="3.20.20.20:FF:000006">
    <property type="entry name" value="Dihydropteroate synthase"/>
    <property type="match status" value="1"/>
</dbReference>
<dbReference type="Pfam" id="PF00809">
    <property type="entry name" value="Pterin_bind"/>
    <property type="match status" value="1"/>
</dbReference>
<keyword evidence="8" id="KW-0479">Metal-binding</keyword>
<dbReference type="SUPFAM" id="SSF51717">
    <property type="entry name" value="Dihydropteroate synthetase-like"/>
    <property type="match status" value="1"/>
</dbReference>
<evidence type="ECO:0000256" key="8">
    <source>
        <dbReference type="ARBA" id="ARBA00022723"/>
    </source>
</evidence>
<reference evidence="18" key="2">
    <citation type="submission" date="2012-11" db="EMBL/GenBank/DDBJ databases">
        <authorList>
            <person name="Kuo A."/>
            <person name="Curtis B.A."/>
            <person name="Tanifuji G."/>
            <person name="Burki F."/>
            <person name="Gruber A."/>
            <person name="Irimia M."/>
            <person name="Maruyama S."/>
            <person name="Arias M.C."/>
            <person name="Ball S.G."/>
            <person name="Gile G.H."/>
            <person name="Hirakawa Y."/>
            <person name="Hopkins J.F."/>
            <person name="Rensing S.A."/>
            <person name="Schmutz J."/>
            <person name="Symeonidi A."/>
            <person name="Elias M."/>
            <person name="Eveleigh R.J."/>
            <person name="Herman E.K."/>
            <person name="Klute M.J."/>
            <person name="Nakayama T."/>
            <person name="Obornik M."/>
            <person name="Reyes-Prieto A."/>
            <person name="Armbrust E.V."/>
            <person name="Aves S.J."/>
            <person name="Beiko R.G."/>
            <person name="Coutinho P."/>
            <person name="Dacks J.B."/>
            <person name="Durnford D.G."/>
            <person name="Fast N.M."/>
            <person name="Green B.R."/>
            <person name="Grisdale C."/>
            <person name="Hempe F."/>
            <person name="Henrissat B."/>
            <person name="Hoppner M.P."/>
            <person name="Ishida K.-I."/>
            <person name="Kim E."/>
            <person name="Koreny L."/>
            <person name="Kroth P.G."/>
            <person name="Liu Y."/>
            <person name="Malik S.-B."/>
            <person name="Maier U.G."/>
            <person name="McRose D."/>
            <person name="Mock T."/>
            <person name="Neilson J.A."/>
            <person name="Onodera N.T."/>
            <person name="Poole A.M."/>
            <person name="Pritham E.J."/>
            <person name="Richards T.A."/>
            <person name="Rocap G."/>
            <person name="Roy S.W."/>
            <person name="Sarai C."/>
            <person name="Schaack S."/>
            <person name="Shirato S."/>
            <person name="Slamovits C.H."/>
            <person name="Spencer D.F."/>
            <person name="Suzuki S."/>
            <person name="Worden A.Z."/>
            <person name="Zauner S."/>
            <person name="Barry K."/>
            <person name="Bell C."/>
            <person name="Bharti A.K."/>
            <person name="Crow J.A."/>
            <person name="Grimwood J."/>
            <person name="Kramer R."/>
            <person name="Lindquist E."/>
            <person name="Lucas S."/>
            <person name="Salamov A."/>
            <person name="McFadden G.I."/>
            <person name="Lane C.E."/>
            <person name="Keeling P.J."/>
            <person name="Gray M.W."/>
            <person name="Grigoriev I.V."/>
            <person name="Archibald J.M."/>
        </authorList>
    </citation>
    <scope>NUCLEOTIDE SEQUENCE</scope>
    <source>
        <strain evidence="18">CCMP2712</strain>
    </source>
</reference>
<dbReference type="GO" id="GO:0005740">
    <property type="term" value="C:mitochondrial envelope"/>
    <property type="evidence" value="ECO:0007669"/>
    <property type="project" value="TreeGrafter"/>
</dbReference>
<evidence type="ECO:0000256" key="13">
    <source>
        <dbReference type="ARBA" id="ARBA00022909"/>
    </source>
</evidence>
<accession>L1JCF3</accession>
<dbReference type="UniPathway" id="UPA00077">
    <property type="reaction ID" value="UER00155"/>
</dbReference>
<keyword evidence="7" id="KW-0808">Transferase</keyword>
<comment type="pathway">
    <text evidence="5">Cofactor biosynthesis; tetrahydrofolate biosynthesis; 2-amino-4-hydroxy-6-hydroxymethyl-7,8-dihydropteridine diphosphate from 7,8-dihydroneopterin triphosphate: step 4/4.</text>
</comment>
<evidence type="ECO:0000256" key="5">
    <source>
        <dbReference type="ARBA" id="ARBA00005051"/>
    </source>
</evidence>
<dbReference type="PANTHER" id="PTHR20941">
    <property type="entry name" value="FOLATE SYNTHESIS PROTEINS"/>
    <property type="match status" value="1"/>
</dbReference>
<dbReference type="CDD" id="cd00739">
    <property type="entry name" value="DHPS"/>
    <property type="match status" value="1"/>
</dbReference>
<comment type="similarity">
    <text evidence="6">In the C-terminal section; belongs to the DHPS family.</text>
</comment>
<comment type="cofactor">
    <cofactor evidence="3">
        <name>Mg(2+)</name>
        <dbReference type="ChEBI" id="CHEBI:18420"/>
    </cofactor>
</comment>
<dbReference type="PANTHER" id="PTHR20941:SF1">
    <property type="entry name" value="FOLIC ACID SYNTHESIS PROTEIN FOL1"/>
    <property type="match status" value="1"/>
</dbReference>
<dbReference type="SUPFAM" id="SSF55083">
    <property type="entry name" value="6-hydroxymethyl-7,8-dihydropterin pyrophosphokinase, HPPK"/>
    <property type="match status" value="1"/>
</dbReference>
<dbReference type="GO" id="GO:0046654">
    <property type="term" value="P:tetrahydrofolate biosynthetic process"/>
    <property type="evidence" value="ECO:0007669"/>
    <property type="project" value="UniProtKB-UniPathway"/>
</dbReference>
<feature type="domain" description="Pterin-binding" evidence="15">
    <location>
        <begin position="180"/>
        <end position="459"/>
    </location>
</feature>
<reference evidence="17" key="3">
    <citation type="submission" date="2015-06" db="UniProtKB">
        <authorList>
            <consortium name="EnsemblProtists"/>
        </authorList>
    </citation>
    <scope>IDENTIFICATION</scope>
</reference>
<dbReference type="NCBIfam" id="TIGR01498">
    <property type="entry name" value="folK"/>
    <property type="match status" value="1"/>
</dbReference>
<dbReference type="Pfam" id="PF01288">
    <property type="entry name" value="HPPK"/>
    <property type="match status" value="1"/>
</dbReference>
<keyword evidence="10" id="KW-0418">Kinase</keyword>
<dbReference type="InterPro" id="IPR035907">
    <property type="entry name" value="Hppk_sf"/>
</dbReference>
<comment type="pathway">
    <text evidence="4">Cofactor biosynthesis; tetrahydrofolate biosynthesis; 7,8-dihydrofolate from 2-amino-4-hydroxy-6-hydroxymethyl-7,8-dihydropteridine diphosphate and 4-aminobenzoate: step 1/2.</text>
</comment>
<evidence type="ECO:0000256" key="9">
    <source>
        <dbReference type="ARBA" id="ARBA00022741"/>
    </source>
</evidence>
<dbReference type="OMA" id="NIPHKLM"/>
<evidence type="ECO:0000256" key="3">
    <source>
        <dbReference type="ARBA" id="ARBA00001946"/>
    </source>
</evidence>
<evidence type="ECO:0000313" key="16">
    <source>
        <dbReference type="EMBL" id="EKX45997.1"/>
    </source>
</evidence>